<dbReference type="AlphaFoldDB" id="A0A840I5M6"/>
<dbReference type="RefSeq" id="WP_183818583.1">
    <property type="nucleotide sequence ID" value="NZ_JACHOB010000005.1"/>
</dbReference>
<organism evidence="2 3">
    <name type="scientific">Parvularcula dongshanensis</name>
    <dbReference type="NCBI Taxonomy" id="1173995"/>
    <lineage>
        <taxon>Bacteria</taxon>
        <taxon>Pseudomonadati</taxon>
        <taxon>Pseudomonadota</taxon>
        <taxon>Alphaproteobacteria</taxon>
        <taxon>Parvularculales</taxon>
        <taxon>Parvularculaceae</taxon>
        <taxon>Parvularcula</taxon>
    </lineage>
</organism>
<dbReference type="PROSITE" id="PS51257">
    <property type="entry name" value="PROKAR_LIPOPROTEIN"/>
    <property type="match status" value="1"/>
</dbReference>
<evidence type="ECO:0000313" key="3">
    <source>
        <dbReference type="Proteomes" id="UP000563524"/>
    </source>
</evidence>
<gene>
    <name evidence="2" type="ORF">GGQ59_002243</name>
</gene>
<feature type="region of interest" description="Disordered" evidence="1">
    <location>
        <begin position="95"/>
        <end position="135"/>
    </location>
</feature>
<accession>A0A840I5M6</accession>
<feature type="compositionally biased region" description="Low complexity" evidence="1">
    <location>
        <begin position="114"/>
        <end position="123"/>
    </location>
</feature>
<reference evidence="2 3" key="1">
    <citation type="submission" date="2020-08" db="EMBL/GenBank/DDBJ databases">
        <title>Genomic Encyclopedia of Type Strains, Phase IV (KMG-IV): sequencing the most valuable type-strain genomes for metagenomic binning, comparative biology and taxonomic classification.</title>
        <authorList>
            <person name="Goeker M."/>
        </authorList>
    </citation>
    <scope>NUCLEOTIDE SEQUENCE [LARGE SCALE GENOMIC DNA]</scope>
    <source>
        <strain evidence="2 3">DSM 102850</strain>
    </source>
</reference>
<dbReference type="NCBIfam" id="NF047637">
    <property type="entry name" value="lipo_CC0125"/>
    <property type="match status" value="1"/>
</dbReference>
<evidence type="ECO:0000313" key="2">
    <source>
        <dbReference type="EMBL" id="MBB4659702.1"/>
    </source>
</evidence>
<sequence length="200" mass="21680">MRWFTTATIVIALSACATGNQNAYREADRAGGAGYSSTQIGDQDRFEIAYVGTPKMPQDVVARYALRRAAELTIEQGGEWFAVLNTNTRMFERGKGGDLRARTGPFLNDEGASDSRTADSSSDIGDTPDVMTGQDFGGFGGSGVPYQVQERWRRPTFYQTRLIIQTGSGDEASFPGVTSPPQIFSARTIIEAVEAQNEGE</sequence>
<evidence type="ECO:0000256" key="1">
    <source>
        <dbReference type="SAM" id="MobiDB-lite"/>
    </source>
</evidence>
<name>A0A840I5M6_9PROT</name>
<dbReference type="EMBL" id="JACHOB010000005">
    <property type="protein sequence ID" value="MBB4659702.1"/>
    <property type="molecule type" value="Genomic_DNA"/>
</dbReference>
<comment type="caution">
    <text evidence="2">The sequence shown here is derived from an EMBL/GenBank/DDBJ whole genome shotgun (WGS) entry which is preliminary data.</text>
</comment>
<proteinExistence type="predicted"/>
<dbReference type="Proteomes" id="UP000563524">
    <property type="component" value="Unassembled WGS sequence"/>
</dbReference>
<protein>
    <submittedName>
        <fullName evidence="2">Uncharacterized protein</fullName>
    </submittedName>
</protein>
<keyword evidence="3" id="KW-1185">Reference proteome</keyword>